<name>A0A653SIP7_9FLAO</name>
<accession>A0A653SIP7</accession>
<dbReference type="Proteomes" id="UP000430202">
    <property type="component" value="Unassembled WGS sequence"/>
</dbReference>
<protein>
    <submittedName>
        <fullName evidence="1">Uncharacterized protein</fullName>
    </submittedName>
</protein>
<dbReference type="InterPro" id="IPR053825">
    <property type="entry name" value="DUF7009"/>
</dbReference>
<evidence type="ECO:0000313" key="2">
    <source>
        <dbReference type="Proteomes" id="UP000430202"/>
    </source>
</evidence>
<organism evidence="1 2">
    <name type="scientific">Maribacter litoralis</name>
    <dbReference type="NCBI Taxonomy" id="2059726"/>
    <lineage>
        <taxon>Bacteria</taxon>
        <taxon>Pseudomonadati</taxon>
        <taxon>Bacteroidota</taxon>
        <taxon>Flavobacteriia</taxon>
        <taxon>Flavobacteriales</taxon>
        <taxon>Flavobacteriaceae</taxon>
        <taxon>Maribacter</taxon>
    </lineage>
</organism>
<evidence type="ECO:0000313" key="1">
    <source>
        <dbReference type="EMBL" id="VXB67360.1"/>
    </source>
</evidence>
<keyword evidence="2" id="KW-1185">Reference proteome</keyword>
<reference evidence="1 2" key="1">
    <citation type="submission" date="2019-10" db="EMBL/GenBank/DDBJ databases">
        <authorList>
            <person name="Karimi E."/>
        </authorList>
    </citation>
    <scope>NUCLEOTIDE SEQUENCE [LARGE SCALE GENOMIC DNA]</scope>
    <source>
        <strain evidence="1">Maribacter sp. 151</strain>
    </source>
</reference>
<dbReference type="Pfam" id="PF22668">
    <property type="entry name" value="DUF7009"/>
    <property type="match status" value="1"/>
</dbReference>
<proteinExistence type="predicted"/>
<sequence length="121" mass="13907">MKIRIKGDSVRFRLTQTEVKSLSENGKIYDSTNFGSIKFNYGVVLNSDIDQLHISYEKNAIVLEMPKKTGEEWFSNDIITYDHTLKTSSGNDLYLLLEKDFTCLDNTIEDQSDNYPNPKLS</sequence>
<dbReference type="EMBL" id="CABWLR010000003">
    <property type="protein sequence ID" value="VXB67360.1"/>
    <property type="molecule type" value="Genomic_DNA"/>
</dbReference>
<gene>
    <name evidence="1" type="ORF">MARI151_30313</name>
</gene>
<dbReference type="RefSeq" id="WP_159302940.1">
    <property type="nucleotide sequence ID" value="NZ_JBNPYH010000005.1"/>
</dbReference>
<dbReference type="AlphaFoldDB" id="A0A653SIP7"/>